<dbReference type="AlphaFoldDB" id="A0A2V0PF17"/>
<comment type="caution">
    <text evidence="3">The sequence shown here is derived from an EMBL/GenBank/DDBJ whole genome shotgun (WGS) entry which is preliminary data.</text>
</comment>
<organism evidence="3 4">
    <name type="scientific">Raphidocelis subcapitata</name>
    <dbReference type="NCBI Taxonomy" id="307507"/>
    <lineage>
        <taxon>Eukaryota</taxon>
        <taxon>Viridiplantae</taxon>
        <taxon>Chlorophyta</taxon>
        <taxon>core chlorophytes</taxon>
        <taxon>Chlorophyceae</taxon>
        <taxon>CS clade</taxon>
        <taxon>Sphaeropleales</taxon>
        <taxon>Selenastraceae</taxon>
        <taxon>Raphidocelis</taxon>
    </lineage>
</organism>
<evidence type="ECO:0000256" key="2">
    <source>
        <dbReference type="SAM" id="Phobius"/>
    </source>
</evidence>
<feature type="transmembrane region" description="Helical" evidence="2">
    <location>
        <begin position="207"/>
        <end position="232"/>
    </location>
</feature>
<dbReference type="Proteomes" id="UP000247498">
    <property type="component" value="Unassembled WGS sequence"/>
</dbReference>
<evidence type="ECO:0000313" key="4">
    <source>
        <dbReference type="Proteomes" id="UP000247498"/>
    </source>
</evidence>
<keyword evidence="4" id="KW-1185">Reference proteome</keyword>
<feature type="transmembrane region" description="Helical" evidence="2">
    <location>
        <begin position="143"/>
        <end position="164"/>
    </location>
</feature>
<evidence type="ECO:0000313" key="3">
    <source>
        <dbReference type="EMBL" id="GBF97562.1"/>
    </source>
</evidence>
<feature type="transmembrane region" description="Helical" evidence="2">
    <location>
        <begin position="274"/>
        <end position="307"/>
    </location>
</feature>
<feature type="compositionally biased region" description="Acidic residues" evidence="1">
    <location>
        <begin position="16"/>
        <end position="26"/>
    </location>
</feature>
<name>A0A2V0PF17_9CHLO</name>
<feature type="region of interest" description="Disordered" evidence="1">
    <location>
        <begin position="1"/>
        <end position="49"/>
    </location>
</feature>
<keyword evidence="2" id="KW-0472">Membrane</keyword>
<proteinExistence type="predicted"/>
<evidence type="ECO:0000256" key="1">
    <source>
        <dbReference type="SAM" id="MobiDB-lite"/>
    </source>
</evidence>
<dbReference type="EMBL" id="BDRX01000102">
    <property type="protein sequence ID" value="GBF97562.1"/>
    <property type="molecule type" value="Genomic_DNA"/>
</dbReference>
<dbReference type="InParanoid" id="A0A2V0PF17"/>
<dbReference type="OrthoDB" id="535702at2759"/>
<keyword evidence="2" id="KW-0812">Transmembrane</keyword>
<reference evidence="3 4" key="1">
    <citation type="journal article" date="2018" name="Sci. Rep.">
        <title>Raphidocelis subcapitata (=Pseudokirchneriella subcapitata) provides an insight into genome evolution and environmental adaptations in the Sphaeropleales.</title>
        <authorList>
            <person name="Suzuki S."/>
            <person name="Yamaguchi H."/>
            <person name="Nakajima N."/>
            <person name="Kawachi M."/>
        </authorList>
    </citation>
    <scope>NUCLEOTIDE SEQUENCE [LARGE SCALE GENOMIC DNA]</scope>
    <source>
        <strain evidence="3 4">NIES-35</strain>
    </source>
</reference>
<feature type="transmembrane region" description="Helical" evidence="2">
    <location>
        <begin position="176"/>
        <end position="200"/>
    </location>
</feature>
<sequence>MACPFGYGHRGRDSDVDGDVDSDGDDVSPGSKRAHPPPPADGDRFDYNKDPVSWFFQNQIRSEEEFQARKTELRAAARARLDALFEKKGQRLRADSDGDFSIDSSELSAWDSDVASIHSLSSCVHEWREEAHFSAPAEATLQIALVALAAIAAHTCWCSLRAMMAVNRYWGIVRNGWAPGASFVTAAVLAAAAASCWLLLGRTGKRCLLGFQVTLHALYAATAALALVAYLMPSQIDADLKTSACGRTGAAGPLPVAASKLCGYLPAIESEVKAHVAAILLGCCLEAVATVATLAAASWYALELCFVEKRATKLKRRRRHRKHGIPWDKIKIENIGPVTTCGAGGGSGGGGRCPFSGAATAAAAPAAAQAPAAAEAAAAAKKDN</sequence>
<accession>A0A2V0PF17</accession>
<keyword evidence="2" id="KW-1133">Transmembrane helix</keyword>
<gene>
    <name evidence="3" type="ORF">Rsub_10163</name>
</gene>
<protein>
    <submittedName>
        <fullName evidence="3">Uncharacterized protein</fullName>
    </submittedName>
</protein>